<evidence type="ECO:0000256" key="11">
    <source>
        <dbReference type="SAM" id="Phobius"/>
    </source>
</evidence>
<dbReference type="Gene3D" id="1.10.287.130">
    <property type="match status" value="1"/>
</dbReference>
<keyword evidence="9" id="KW-0902">Two-component regulatory system</keyword>
<dbReference type="CDD" id="cd00082">
    <property type="entry name" value="HisKA"/>
    <property type="match status" value="1"/>
</dbReference>
<dbReference type="Pfam" id="PF00512">
    <property type="entry name" value="HisKA"/>
    <property type="match status" value="1"/>
</dbReference>
<evidence type="ECO:0000256" key="9">
    <source>
        <dbReference type="ARBA" id="ARBA00023012"/>
    </source>
</evidence>
<dbReference type="PROSITE" id="PS50885">
    <property type="entry name" value="HAMP"/>
    <property type="match status" value="1"/>
</dbReference>
<dbReference type="EMBL" id="JAEKLZ010000291">
    <property type="protein sequence ID" value="MBW8727616.1"/>
    <property type="molecule type" value="Genomic_DNA"/>
</dbReference>
<keyword evidence="7" id="KW-0418">Kinase</keyword>
<keyword evidence="10 11" id="KW-0472">Membrane</keyword>
<dbReference type="Gene3D" id="6.10.340.10">
    <property type="match status" value="1"/>
</dbReference>
<dbReference type="SMART" id="SM00388">
    <property type="entry name" value="HisKA"/>
    <property type="match status" value="1"/>
</dbReference>
<evidence type="ECO:0000256" key="6">
    <source>
        <dbReference type="ARBA" id="ARBA00022692"/>
    </source>
</evidence>
<keyword evidence="5" id="KW-0808">Transferase</keyword>
<protein>
    <recommendedName>
        <fullName evidence="3">histidine kinase</fullName>
        <ecNumber evidence="3">2.7.13.3</ecNumber>
    </recommendedName>
</protein>
<dbReference type="InterPro" id="IPR036097">
    <property type="entry name" value="HisK_dim/P_sf"/>
</dbReference>
<dbReference type="PANTHER" id="PTHR45436">
    <property type="entry name" value="SENSOR HISTIDINE KINASE YKOH"/>
    <property type="match status" value="1"/>
</dbReference>
<dbReference type="Gene3D" id="3.30.565.10">
    <property type="entry name" value="Histidine kinase-like ATPase, C-terminal domain"/>
    <property type="match status" value="1"/>
</dbReference>
<dbReference type="PRINTS" id="PR00344">
    <property type="entry name" value="BCTRLSENSOR"/>
</dbReference>
<evidence type="ECO:0000256" key="2">
    <source>
        <dbReference type="ARBA" id="ARBA00004370"/>
    </source>
</evidence>
<dbReference type="Pfam" id="PF00672">
    <property type="entry name" value="HAMP"/>
    <property type="match status" value="1"/>
</dbReference>
<dbReference type="GO" id="GO:0000155">
    <property type="term" value="F:phosphorelay sensor kinase activity"/>
    <property type="evidence" value="ECO:0007669"/>
    <property type="project" value="InterPro"/>
</dbReference>
<dbReference type="InterPro" id="IPR036890">
    <property type="entry name" value="HATPase_C_sf"/>
</dbReference>
<dbReference type="SUPFAM" id="SSF47384">
    <property type="entry name" value="Homodimeric domain of signal transducing histidine kinase"/>
    <property type="match status" value="1"/>
</dbReference>
<dbReference type="CDD" id="cd06225">
    <property type="entry name" value="HAMP"/>
    <property type="match status" value="1"/>
</dbReference>
<dbReference type="GO" id="GO:0005886">
    <property type="term" value="C:plasma membrane"/>
    <property type="evidence" value="ECO:0007669"/>
    <property type="project" value="TreeGrafter"/>
</dbReference>
<feature type="transmembrane region" description="Helical" evidence="11">
    <location>
        <begin position="21"/>
        <end position="43"/>
    </location>
</feature>
<dbReference type="SMART" id="SM00387">
    <property type="entry name" value="HATPase_c"/>
    <property type="match status" value="1"/>
</dbReference>
<keyword evidence="8 11" id="KW-1133">Transmembrane helix</keyword>
<feature type="domain" description="HAMP" evidence="13">
    <location>
        <begin position="185"/>
        <end position="238"/>
    </location>
</feature>
<comment type="catalytic activity">
    <reaction evidence="1">
        <text>ATP + protein L-histidine = ADP + protein N-phospho-L-histidine.</text>
        <dbReference type="EC" id="2.7.13.3"/>
    </reaction>
</comment>
<evidence type="ECO:0000259" key="13">
    <source>
        <dbReference type="PROSITE" id="PS50885"/>
    </source>
</evidence>
<evidence type="ECO:0000313" key="14">
    <source>
        <dbReference type="EMBL" id="MBW8727616.1"/>
    </source>
</evidence>
<dbReference type="PANTHER" id="PTHR45436:SF8">
    <property type="entry name" value="HISTIDINE KINASE"/>
    <property type="match status" value="1"/>
</dbReference>
<proteinExistence type="predicted"/>
<comment type="caution">
    <text evidence="14">The sequence shown here is derived from an EMBL/GenBank/DDBJ whole genome shotgun (WGS) entry which is preliminary data.</text>
</comment>
<evidence type="ECO:0000256" key="7">
    <source>
        <dbReference type="ARBA" id="ARBA00022777"/>
    </source>
</evidence>
<dbReference type="PROSITE" id="PS50109">
    <property type="entry name" value="HIS_KIN"/>
    <property type="match status" value="1"/>
</dbReference>
<keyword evidence="6 11" id="KW-0812">Transmembrane</keyword>
<feature type="transmembrane region" description="Helical" evidence="11">
    <location>
        <begin position="165"/>
        <end position="188"/>
    </location>
</feature>
<reference evidence="14" key="1">
    <citation type="submission" date="2020-06" db="EMBL/GenBank/DDBJ databases">
        <title>Stable isotope informed genome-resolved metagenomics uncovers potential trophic interactions in rhizosphere soil.</title>
        <authorList>
            <person name="Starr E.P."/>
            <person name="Shi S."/>
            <person name="Blazewicz S.J."/>
            <person name="Koch B.J."/>
            <person name="Probst A.J."/>
            <person name="Hungate B.A."/>
            <person name="Pett-Ridge J."/>
            <person name="Firestone M.K."/>
            <person name="Banfield J.F."/>
        </authorList>
    </citation>
    <scope>NUCLEOTIDE SEQUENCE</scope>
    <source>
        <strain evidence="14">YM_69_17</strain>
    </source>
</reference>
<evidence type="ECO:0000256" key="8">
    <source>
        <dbReference type="ARBA" id="ARBA00022989"/>
    </source>
</evidence>
<evidence type="ECO:0000256" key="3">
    <source>
        <dbReference type="ARBA" id="ARBA00012438"/>
    </source>
</evidence>
<dbReference type="SUPFAM" id="SSF55874">
    <property type="entry name" value="ATPase domain of HSP90 chaperone/DNA topoisomerase II/histidine kinase"/>
    <property type="match status" value="1"/>
</dbReference>
<evidence type="ECO:0000256" key="1">
    <source>
        <dbReference type="ARBA" id="ARBA00000085"/>
    </source>
</evidence>
<evidence type="ECO:0000256" key="10">
    <source>
        <dbReference type="ARBA" id="ARBA00023136"/>
    </source>
</evidence>
<dbReference type="SMART" id="SM00304">
    <property type="entry name" value="HAMP"/>
    <property type="match status" value="1"/>
</dbReference>
<evidence type="ECO:0000256" key="4">
    <source>
        <dbReference type="ARBA" id="ARBA00022553"/>
    </source>
</evidence>
<evidence type="ECO:0000259" key="12">
    <source>
        <dbReference type="PROSITE" id="PS50109"/>
    </source>
</evidence>
<dbReference type="SUPFAM" id="SSF158472">
    <property type="entry name" value="HAMP domain-like"/>
    <property type="match status" value="1"/>
</dbReference>
<gene>
    <name evidence="14" type="ORF">JF625_21005</name>
</gene>
<dbReference type="InterPro" id="IPR003594">
    <property type="entry name" value="HATPase_dom"/>
</dbReference>
<keyword evidence="4" id="KW-0597">Phosphoprotein</keyword>
<name>A0A952FNJ2_9PROT</name>
<evidence type="ECO:0000313" key="15">
    <source>
        <dbReference type="Proteomes" id="UP000700706"/>
    </source>
</evidence>
<dbReference type="EC" id="2.7.13.3" evidence="3"/>
<feature type="domain" description="Histidine kinase" evidence="12">
    <location>
        <begin position="246"/>
        <end position="457"/>
    </location>
</feature>
<comment type="subcellular location">
    <subcellularLocation>
        <location evidence="2">Membrane</location>
    </subcellularLocation>
</comment>
<organism evidence="14 15">
    <name type="scientific">Inquilinus limosus</name>
    <dbReference type="NCBI Taxonomy" id="171674"/>
    <lineage>
        <taxon>Bacteria</taxon>
        <taxon>Pseudomonadati</taxon>
        <taxon>Pseudomonadota</taxon>
        <taxon>Alphaproteobacteria</taxon>
        <taxon>Rhodospirillales</taxon>
        <taxon>Rhodospirillaceae</taxon>
        <taxon>Inquilinus</taxon>
    </lineage>
</organism>
<accession>A0A952FNJ2</accession>
<dbReference type="InterPro" id="IPR005467">
    <property type="entry name" value="His_kinase_dom"/>
</dbReference>
<dbReference type="Pfam" id="PF02518">
    <property type="entry name" value="HATPase_c"/>
    <property type="match status" value="1"/>
</dbReference>
<dbReference type="AlphaFoldDB" id="A0A952FNJ2"/>
<dbReference type="InterPro" id="IPR004358">
    <property type="entry name" value="Sig_transdc_His_kin-like_C"/>
</dbReference>
<sequence length="457" mass="49088">MAHRPSPLSQARILRTTSFRLTALYTAVFGASVAVILGILYWATEGYTERQFDSTLATVVTQLTEDYPNDPPQEIASDIEQSLTQDPAGPGYYLFQAADGRRLAGNLPVMAPAPGPIDLVIPGGKDGGEQRLRGIGKVLADGAFVLVAADRAPIDDLQALWLRGLGWGLLATAVLGVGGGLLVSAGVLRRVDAINRICLKIMEGDLSQRLPGRGTDDEFDRLTAIVNAMLDRIEALLGGLRQVSTDIAHDLRTPLGRLRQQLEGALLRSGTAAEYERSTERAIAEADRLLAIFNALLRIAQVEAGSRRRGFARIDLSALVGTVADVFQATAEEQDRAIRCRIAPGVAVTGDADLLSQLVANLIDNALRHTPAGTGIDIGLSRRRDGRAELVVADRGPGIPAEERERVFRRFYRLEQSRHTPGNGLGLSLVAATAQLHRGEVSLSDNQPGLRVTLLLS</sequence>
<dbReference type="InterPro" id="IPR003660">
    <property type="entry name" value="HAMP_dom"/>
</dbReference>
<dbReference type="Proteomes" id="UP000700706">
    <property type="component" value="Unassembled WGS sequence"/>
</dbReference>
<evidence type="ECO:0000256" key="5">
    <source>
        <dbReference type="ARBA" id="ARBA00022679"/>
    </source>
</evidence>
<dbReference type="InterPro" id="IPR003661">
    <property type="entry name" value="HisK_dim/P_dom"/>
</dbReference>
<dbReference type="InterPro" id="IPR050428">
    <property type="entry name" value="TCS_sensor_his_kinase"/>
</dbReference>